<proteinExistence type="predicted"/>
<dbReference type="AlphaFoldDB" id="A0A8H3VLZ8"/>
<evidence type="ECO:0000313" key="3">
    <source>
        <dbReference type="Proteomes" id="UP000490939"/>
    </source>
</evidence>
<feature type="transmembrane region" description="Helical" evidence="1">
    <location>
        <begin position="295"/>
        <end position="323"/>
    </location>
</feature>
<gene>
    <name evidence="2" type="ORF">EG327_001434</name>
</gene>
<reference evidence="2 3" key="1">
    <citation type="submission" date="2019-07" db="EMBL/GenBank/DDBJ databases">
        <title>Venturia inaequalis Genome Resource.</title>
        <authorList>
            <person name="Lichtner F.J."/>
        </authorList>
    </citation>
    <scope>NUCLEOTIDE SEQUENCE [LARGE SCALE GENOMIC DNA]</scope>
    <source>
        <strain evidence="2 3">DMI_063113</strain>
    </source>
</reference>
<keyword evidence="1" id="KW-1133">Transmembrane helix</keyword>
<keyword evidence="3" id="KW-1185">Reference proteome</keyword>
<evidence type="ECO:0000313" key="2">
    <source>
        <dbReference type="EMBL" id="KAE9990390.1"/>
    </source>
</evidence>
<dbReference type="Proteomes" id="UP000490939">
    <property type="component" value="Unassembled WGS sequence"/>
</dbReference>
<dbReference type="EMBL" id="WNWR01000139">
    <property type="protein sequence ID" value="KAE9990390.1"/>
    <property type="molecule type" value="Genomic_DNA"/>
</dbReference>
<keyword evidence="1" id="KW-0472">Membrane</keyword>
<keyword evidence="1" id="KW-0812">Transmembrane</keyword>
<evidence type="ECO:0000256" key="1">
    <source>
        <dbReference type="SAM" id="Phobius"/>
    </source>
</evidence>
<comment type="caution">
    <text evidence="2">The sequence shown here is derived from an EMBL/GenBank/DDBJ whole genome shotgun (WGS) entry which is preliminary data.</text>
</comment>
<sequence length="589" mass="68426">MARGPKPSRQPISRMFNKAQGNASKAGNKLKIKAKDCQQWLIRPDVEYRGTVCLPTIKYSKKLWKIVKSKARKHQDELTEEPVIKLPATLMTLPCELRQQILFDTYNLDDPRNTKSLHSNRFHDFMCLRADHIRAWALKLRRIHPEIDRDMNFVQKAWEAQLHKIQAQMKEEFDYVWDNILFESYTRLTLDQIISCQTYRKMFVKMGALADKEWWEAHHPVLKYVRKVPGLRARIGVDTRSSAPKRIPSNIPPPFLSAPESFHPFLSTLDKSSVYITHIDRHPAFFKKQIFSVPVALNVTITLLLLWRAYVVVPQYFFLFLFLLGDKTTGTSLDGKSSTQKEMVWFVVQRGVTFFLDYLLVTVVAKWPYTFFLESPHNPVSWRWTTGFRDEEIVVRVSRKWDGGDLVSGIKRGGESPFFKTKILPALDGEFMLKTGYIMMNDSWDLDFSAMVNATKLVDKKELKMEDLDRRVLVWVPARSGPGESEWAIWNEKAQEEEVLGVTSTSDFEPEPEEASEGRHKILQIQGKLQEMGKEDLFFRWVEMIQYESTRPGGFTKERQLEAGLKVQKLFEEHGVDFEKFEESVGGIS</sequence>
<organism evidence="2 3">
    <name type="scientific">Venturia inaequalis</name>
    <name type="common">Apple scab fungus</name>
    <dbReference type="NCBI Taxonomy" id="5025"/>
    <lineage>
        <taxon>Eukaryota</taxon>
        <taxon>Fungi</taxon>
        <taxon>Dikarya</taxon>
        <taxon>Ascomycota</taxon>
        <taxon>Pezizomycotina</taxon>
        <taxon>Dothideomycetes</taxon>
        <taxon>Pleosporomycetidae</taxon>
        <taxon>Venturiales</taxon>
        <taxon>Venturiaceae</taxon>
        <taxon>Venturia</taxon>
    </lineage>
</organism>
<accession>A0A8H3VLZ8</accession>
<name>A0A8H3VLZ8_VENIN</name>
<protein>
    <submittedName>
        <fullName evidence="2">Uncharacterized protein</fullName>
    </submittedName>
</protein>